<evidence type="ECO:0000259" key="6">
    <source>
        <dbReference type="Pfam" id="PF07317"/>
    </source>
</evidence>
<dbReference type="Pfam" id="PF07317">
    <property type="entry name" value="PilZN"/>
    <property type="match status" value="1"/>
</dbReference>
<evidence type="ECO:0000256" key="2">
    <source>
        <dbReference type="ARBA" id="ARBA00022741"/>
    </source>
</evidence>
<dbReference type="RefSeq" id="WP_110258358.1">
    <property type="nucleotide sequence ID" value="NZ_QJKB01000023.1"/>
</dbReference>
<protein>
    <recommendedName>
        <fullName evidence="4">Flagellar brake protein YcgR</fullName>
    </recommendedName>
    <alternativeName>
        <fullName evidence="4">Cyclic di-GMP binding protein YcgR</fullName>
    </alternativeName>
</protein>
<keyword evidence="7" id="KW-0969">Cilium</keyword>
<dbReference type="OrthoDB" id="5572581at2"/>
<dbReference type="Pfam" id="PF07238">
    <property type="entry name" value="PilZ"/>
    <property type="match status" value="1"/>
</dbReference>
<keyword evidence="2 4" id="KW-0547">Nucleotide-binding</keyword>
<keyword evidence="3 4" id="KW-0975">Bacterial flagellum</keyword>
<evidence type="ECO:0000256" key="3">
    <source>
        <dbReference type="ARBA" id="ARBA00023143"/>
    </source>
</evidence>
<comment type="function">
    <text evidence="4">Acts as a flagellar brake, regulating swimming and swarming in a bis-(3'-5') cyclic diguanylic acid (c-di-GMP)-dependent manner. Binds 1 c-di-GMP dimer per subunit. Increasing levels of c-di-GMP lead to decreased motility.</text>
</comment>
<evidence type="ECO:0000259" key="5">
    <source>
        <dbReference type="Pfam" id="PF07238"/>
    </source>
</evidence>
<organism evidence="7 8">
    <name type="scientific">Undibacterium pigrum</name>
    <dbReference type="NCBI Taxonomy" id="401470"/>
    <lineage>
        <taxon>Bacteria</taxon>
        <taxon>Pseudomonadati</taxon>
        <taxon>Pseudomonadota</taxon>
        <taxon>Betaproteobacteria</taxon>
        <taxon>Burkholderiales</taxon>
        <taxon>Oxalobacteraceae</taxon>
        <taxon>Undibacterium</taxon>
    </lineage>
</organism>
<feature type="domain" description="PilZ" evidence="5">
    <location>
        <begin position="120"/>
        <end position="231"/>
    </location>
</feature>
<keyword evidence="7" id="KW-0966">Cell projection</keyword>
<keyword evidence="7" id="KW-0282">Flagellum</keyword>
<dbReference type="InterPro" id="IPR012349">
    <property type="entry name" value="Split_barrel_FMN-bd"/>
</dbReference>
<dbReference type="GO" id="GO:0071973">
    <property type="term" value="P:bacterial-type flagellum-dependent cell motility"/>
    <property type="evidence" value="ECO:0007669"/>
    <property type="project" value="UniProtKB-UniRule"/>
</dbReference>
<sequence>MSASFSNDEIEDKFFLLGQREILGILNELAHRREPVTVYFNEGREFIVTLILSARDDGLVFDIGGDARANKLLEKANSCVFLALPDGIRVQFSGVNPQRFTWGGQDAFWVPIPQRVVRMQRREYFRNELPIVDPLKVRLYDDKGETLAYWPIFDLCVGGLSVQVSGPPEVKVQDRIARLHIVLGIRNVIRCEGVVRHVTPIEKNKQGRYRIGISFHKLPHEMDVAIQRHINQLEYERRKLLPK</sequence>
<evidence type="ECO:0000313" key="7">
    <source>
        <dbReference type="EMBL" id="PXX34962.1"/>
    </source>
</evidence>
<evidence type="ECO:0000256" key="1">
    <source>
        <dbReference type="ARBA" id="ARBA00022636"/>
    </source>
</evidence>
<comment type="subcellular location">
    <subcellularLocation>
        <location evidence="4">Bacterial flagellum basal body</location>
    </subcellularLocation>
</comment>
<comment type="subunit">
    <text evidence="4">Monomer. Interacts with the flagellar basal bodies.</text>
</comment>
<dbReference type="GO" id="GO:0071945">
    <property type="term" value="P:regulation of bacterial-type flagellum-dependent cell motility by regulation of motor speed"/>
    <property type="evidence" value="ECO:0007669"/>
    <property type="project" value="UniProtKB-UniRule"/>
</dbReference>
<dbReference type="Proteomes" id="UP000247792">
    <property type="component" value="Unassembled WGS sequence"/>
</dbReference>
<gene>
    <name evidence="4" type="primary">ycgR</name>
    <name evidence="7" type="ORF">DFR42_12311</name>
</gene>
<comment type="caution">
    <text evidence="7">The sequence shown here is derived from an EMBL/GenBank/DDBJ whole genome shotgun (WGS) entry which is preliminary data.</text>
</comment>
<feature type="domain" description="Type III secretion system flagellar brake protein YcgR PilZN" evidence="6">
    <location>
        <begin position="16"/>
        <end position="118"/>
    </location>
</feature>
<name>A0A318ILC0_9BURK</name>
<proteinExistence type="inferred from homology"/>
<dbReference type="Gene3D" id="2.30.110.10">
    <property type="entry name" value="Electron Transport, Fmn-binding Protein, Chain A"/>
    <property type="match status" value="1"/>
</dbReference>
<keyword evidence="8" id="KW-1185">Reference proteome</keyword>
<evidence type="ECO:0000256" key="4">
    <source>
        <dbReference type="HAMAP-Rule" id="MF_01457"/>
    </source>
</evidence>
<dbReference type="GO" id="GO:0035438">
    <property type="term" value="F:cyclic-di-GMP binding"/>
    <property type="evidence" value="ECO:0007669"/>
    <property type="project" value="UniProtKB-UniRule"/>
</dbReference>
<accession>A0A318ILC0</accession>
<comment type="similarity">
    <text evidence="4">Belongs to the YcgR family.</text>
</comment>
<dbReference type="GO" id="GO:0009425">
    <property type="term" value="C:bacterial-type flagellum basal body"/>
    <property type="evidence" value="ECO:0007669"/>
    <property type="project" value="UniProtKB-SubCell"/>
</dbReference>
<reference evidence="7 8" key="1">
    <citation type="submission" date="2018-05" db="EMBL/GenBank/DDBJ databases">
        <title>Genomic Encyclopedia of Type Strains, Phase IV (KMG-IV): sequencing the most valuable type-strain genomes for metagenomic binning, comparative biology and taxonomic classification.</title>
        <authorList>
            <person name="Goeker M."/>
        </authorList>
    </citation>
    <scope>NUCLEOTIDE SEQUENCE [LARGE SCALE GENOMIC DNA]</scope>
    <source>
        <strain evidence="7 8">DSM 19792</strain>
    </source>
</reference>
<dbReference type="HAMAP" id="MF_01457">
    <property type="entry name" value="YcgR"/>
    <property type="match status" value="1"/>
</dbReference>
<keyword evidence="1 4" id="KW-0973">c-di-GMP</keyword>
<dbReference type="InterPro" id="IPR023787">
    <property type="entry name" value="T3SS_YcgR"/>
</dbReference>
<dbReference type="Gene3D" id="2.40.10.220">
    <property type="entry name" value="predicted glycosyltransferase like domains"/>
    <property type="match status" value="1"/>
</dbReference>
<dbReference type="InterPro" id="IPR009926">
    <property type="entry name" value="T3SS_YcgR_PilZN"/>
</dbReference>
<dbReference type="InterPro" id="IPR009875">
    <property type="entry name" value="PilZ_domain"/>
</dbReference>
<dbReference type="AlphaFoldDB" id="A0A318ILC0"/>
<dbReference type="EMBL" id="QJKB01000023">
    <property type="protein sequence ID" value="PXX34962.1"/>
    <property type="molecule type" value="Genomic_DNA"/>
</dbReference>
<evidence type="ECO:0000313" key="8">
    <source>
        <dbReference type="Proteomes" id="UP000247792"/>
    </source>
</evidence>